<sequence>MGLRDQQARMQAQQALAEEQAQTLLEGRTLPTTHHSQHIVDIALHNEVEKIRTMPSLEIRADYKRAHFLPKWLPFVEQHFNKGDTHQNDVIGYCIIYLFDVGRFEHAIEMADRAITNGQRLPERFKSTIPTFVADQIYRWTEKTAAVGGNVEPYFSQILEKVSMHWSLHEYITAKWLKLAATLLVRTADGKAHAASYNEPERLHLAIQLCNRAFQLNHKVGVKNLVERCQMRLTKLADIGIAEPSQAAGLALNTSDIDIPKVIQLLNAKPLSLKEVLAKYKGEGDV</sequence>
<evidence type="ECO:0008006" key="3">
    <source>
        <dbReference type="Google" id="ProtNLM"/>
    </source>
</evidence>
<dbReference type="STRING" id="67855.RO21_06075"/>
<gene>
    <name evidence="1" type="ORF">RO21_06075</name>
</gene>
<organism evidence="1 2">
    <name type="scientific">Muribacter muris</name>
    <dbReference type="NCBI Taxonomy" id="67855"/>
    <lineage>
        <taxon>Bacteria</taxon>
        <taxon>Pseudomonadati</taxon>
        <taxon>Pseudomonadota</taxon>
        <taxon>Gammaproteobacteria</taxon>
        <taxon>Pasteurellales</taxon>
        <taxon>Pasteurellaceae</taxon>
        <taxon>Muribacter</taxon>
    </lineage>
</organism>
<keyword evidence="2" id="KW-1185">Reference proteome</keyword>
<proteinExistence type="predicted"/>
<evidence type="ECO:0000313" key="2">
    <source>
        <dbReference type="Proteomes" id="UP000036270"/>
    </source>
</evidence>
<dbReference type="Pfam" id="PF05944">
    <property type="entry name" value="Phage_term_smal"/>
    <property type="match status" value="1"/>
</dbReference>
<dbReference type="GO" id="GO:0004519">
    <property type="term" value="F:endonuclease activity"/>
    <property type="evidence" value="ECO:0007669"/>
    <property type="project" value="InterPro"/>
</dbReference>
<reference evidence="1 2" key="1">
    <citation type="submission" date="2014-12" db="EMBL/GenBank/DDBJ databases">
        <title>Reclassification of Actinobacillus muris as Muribacter muris.</title>
        <authorList>
            <person name="Christensen H."/>
            <person name="Nicklas W."/>
            <person name="Bisgaard M."/>
        </authorList>
    </citation>
    <scope>NUCLEOTIDE SEQUENCE [LARGE SCALE GENOMIC DNA]</scope>
    <source>
        <strain evidence="1 2">Ackerman80-443D</strain>
    </source>
</reference>
<dbReference type="PATRIC" id="fig|67855.3.peg.1198"/>
<evidence type="ECO:0000313" key="1">
    <source>
        <dbReference type="EMBL" id="KMK51479.1"/>
    </source>
</evidence>
<dbReference type="Proteomes" id="UP000036270">
    <property type="component" value="Unassembled WGS sequence"/>
</dbReference>
<comment type="caution">
    <text evidence="1">The sequence shown here is derived from an EMBL/GenBank/DDBJ whole genome shotgun (WGS) entry which is preliminary data.</text>
</comment>
<protein>
    <recommendedName>
        <fullName evidence="3">Terminase</fullName>
    </recommendedName>
</protein>
<accession>A0A0J5P7L2</accession>
<dbReference type="GO" id="GO:0003677">
    <property type="term" value="F:DNA binding"/>
    <property type="evidence" value="ECO:0007669"/>
    <property type="project" value="InterPro"/>
</dbReference>
<name>A0A0J5P7L2_9PAST</name>
<dbReference type="InterPro" id="IPR010270">
    <property type="entry name" value="Phage_P2_GpM"/>
</dbReference>
<dbReference type="RefSeq" id="WP_047976906.1">
    <property type="nucleotide sequence ID" value="NZ_JWIZ01000033.1"/>
</dbReference>
<dbReference type="EMBL" id="JWIZ01000033">
    <property type="protein sequence ID" value="KMK51479.1"/>
    <property type="molecule type" value="Genomic_DNA"/>
</dbReference>
<dbReference type="AlphaFoldDB" id="A0A0J5P7L2"/>